<dbReference type="Gene3D" id="3.30.70.2450">
    <property type="match status" value="1"/>
</dbReference>
<dbReference type="Pfam" id="PF01494">
    <property type="entry name" value="FAD_binding_3"/>
    <property type="match status" value="1"/>
</dbReference>
<name>A1RA08_PAEAT</name>
<dbReference type="InterPro" id="IPR002938">
    <property type="entry name" value="FAD-bd"/>
</dbReference>
<dbReference type="Gene3D" id="3.50.50.60">
    <property type="entry name" value="FAD/NAD(P)-binding domain"/>
    <property type="match status" value="1"/>
</dbReference>
<evidence type="ECO:0000256" key="3">
    <source>
        <dbReference type="ARBA" id="ARBA00022827"/>
    </source>
</evidence>
<dbReference type="Proteomes" id="UP000000637">
    <property type="component" value="Chromosome"/>
</dbReference>
<dbReference type="SUPFAM" id="SSF51905">
    <property type="entry name" value="FAD/NAD(P)-binding domain"/>
    <property type="match status" value="1"/>
</dbReference>
<proteinExistence type="predicted"/>
<evidence type="ECO:0000313" key="5">
    <source>
        <dbReference type="EMBL" id="ABM08679.1"/>
    </source>
</evidence>
<protein>
    <submittedName>
        <fullName evidence="5">FAD-binding monooxygenase, PheA/TfdB family</fullName>
    </submittedName>
</protein>
<evidence type="ECO:0000259" key="4">
    <source>
        <dbReference type="Pfam" id="PF01494"/>
    </source>
</evidence>
<dbReference type="InterPro" id="IPR036188">
    <property type="entry name" value="FAD/NAD-bd_sf"/>
</dbReference>
<dbReference type="eggNOG" id="COG0654">
    <property type="taxonomic scope" value="Bacteria"/>
</dbReference>
<evidence type="ECO:0000256" key="2">
    <source>
        <dbReference type="ARBA" id="ARBA00022630"/>
    </source>
</evidence>
<dbReference type="InterPro" id="IPR050641">
    <property type="entry name" value="RIFMO-like"/>
</dbReference>
<dbReference type="GO" id="GO:0071949">
    <property type="term" value="F:FAD binding"/>
    <property type="evidence" value="ECO:0007669"/>
    <property type="project" value="InterPro"/>
</dbReference>
<dbReference type="GO" id="GO:0016709">
    <property type="term" value="F:oxidoreductase activity, acting on paired donors, with incorporation or reduction of molecular oxygen, NAD(P)H as one donor, and incorporation of one atom of oxygen"/>
    <property type="evidence" value="ECO:0007669"/>
    <property type="project" value="UniProtKB-ARBA"/>
</dbReference>
<dbReference type="EMBL" id="CP000474">
    <property type="protein sequence ID" value="ABM08679.1"/>
    <property type="molecule type" value="Genomic_DNA"/>
</dbReference>
<dbReference type="PANTHER" id="PTHR43004">
    <property type="entry name" value="TRK SYSTEM POTASSIUM UPTAKE PROTEIN"/>
    <property type="match status" value="1"/>
</dbReference>
<keyword evidence="3" id="KW-0274">FAD</keyword>
<dbReference type="HOGENOM" id="CLU_009665_20_3_11"/>
<keyword evidence="5" id="KW-0503">Monooxygenase</keyword>
<dbReference type="PRINTS" id="PR00420">
    <property type="entry name" value="RNGMNOXGNASE"/>
</dbReference>
<evidence type="ECO:0000313" key="6">
    <source>
        <dbReference type="Proteomes" id="UP000000637"/>
    </source>
</evidence>
<feature type="domain" description="FAD-binding" evidence="4">
    <location>
        <begin position="2"/>
        <end position="328"/>
    </location>
</feature>
<accession>A1RA08</accession>
<organism evidence="5 6">
    <name type="scientific">Paenarthrobacter aurescens (strain TC1)</name>
    <dbReference type="NCBI Taxonomy" id="290340"/>
    <lineage>
        <taxon>Bacteria</taxon>
        <taxon>Bacillati</taxon>
        <taxon>Actinomycetota</taxon>
        <taxon>Actinomycetes</taxon>
        <taxon>Micrococcales</taxon>
        <taxon>Micrococcaceae</taxon>
        <taxon>Paenarthrobacter</taxon>
    </lineage>
</organism>
<evidence type="ECO:0000256" key="1">
    <source>
        <dbReference type="ARBA" id="ARBA00001974"/>
    </source>
</evidence>
<reference evidence="5 6" key="1">
    <citation type="journal article" date="2006" name="PLoS Genet.">
        <title>Secrets of soil survival revealed by the genome sequence of Arthrobacter aurescens TC1.</title>
        <authorList>
            <person name="Mongodin E.F."/>
            <person name="Shapir N."/>
            <person name="Daugherty S.C."/>
            <person name="DeBoy R.T."/>
            <person name="Emerson J.B."/>
            <person name="Shvartzbeyn A."/>
            <person name="Radune D."/>
            <person name="Vamathevan J."/>
            <person name="Riggs F."/>
            <person name="Grinberg V."/>
            <person name="Khouri H."/>
            <person name="Wackett L.P."/>
            <person name="Nelson K.E."/>
            <person name="Sadowsky M.J."/>
        </authorList>
    </citation>
    <scope>NUCLEOTIDE SEQUENCE [LARGE SCALE GENOMIC DNA]</scope>
    <source>
        <strain evidence="5 6">TC1</strain>
    </source>
</reference>
<dbReference type="PANTHER" id="PTHR43004:SF19">
    <property type="entry name" value="BINDING MONOOXYGENASE, PUTATIVE (JCVI)-RELATED"/>
    <property type="match status" value="1"/>
</dbReference>
<sequence>MVVGAGPTGLTAAIELAGRGISVCVIDSLAAPRTESRALAVWPRTRDVLTSLQVLDDVQQDSDLFLDQVAYELGDARSVSIKLPTDTMAQILPQPVLEQALIERLGDLAVSVHWGTRLVDVVQHPDGVSVTMSSPGQNEHEACVKFIIGADGASSSVRSLLGISYVGHTIPASFHLADCTLQGFPNDNVFRNFVSQAGYVAICPLPDGGHRIFARSEHTDSRTEMSPAEMLKRAGLSSVGVRSTEWTSDFRIHERVSETFRQGNVFLAGDAAHTHSPAGGQGIQTGIGDAHNLSWKLSTVLRGIALPSLLDSYETERRPVAQAVIDRSSVQAKLWDTSTPWKRRRNSFAFRAANQLGVVRARLIPALLGYADAYPPSPAQSSRSKQFLHQRHRSPAFKTNLQLVAEGSWSPEEIAEIGRLQARHELLGDNVMQISDPVPRTRRGIVCVRPDGYAAFRVGDLVNLERGLDQIIRSWANPRLLRG</sequence>
<dbReference type="STRING" id="290340.AAur_3374"/>
<dbReference type="AlphaFoldDB" id="A1RA08"/>
<gene>
    <name evidence="5" type="ordered locus">AAur_3374</name>
</gene>
<dbReference type="KEGG" id="aau:AAur_3374"/>
<comment type="cofactor">
    <cofactor evidence="1">
        <name>FAD</name>
        <dbReference type="ChEBI" id="CHEBI:57692"/>
    </cofactor>
</comment>
<keyword evidence="6" id="KW-1185">Reference proteome</keyword>
<keyword evidence="2" id="KW-0285">Flavoprotein</keyword>
<keyword evidence="5" id="KW-0560">Oxidoreductase</keyword>